<dbReference type="AlphaFoldDB" id="K9FGS7"/>
<evidence type="ECO:0000313" key="2">
    <source>
        <dbReference type="EMBL" id="EKV07342.1"/>
    </source>
</evidence>
<dbReference type="EMBL" id="AKCU01000461">
    <property type="protein sequence ID" value="EKV07342.1"/>
    <property type="molecule type" value="Genomic_DNA"/>
</dbReference>
<reference evidence="3" key="1">
    <citation type="journal article" date="2012" name="BMC Genomics">
        <title>Genome sequence of the necrotrophic fungus Penicillium digitatum, the main postharvest pathogen of citrus.</title>
        <authorList>
            <person name="Marcet-Houben M."/>
            <person name="Ballester A.-R."/>
            <person name="de la Fuente B."/>
            <person name="Harries E."/>
            <person name="Marcos J.F."/>
            <person name="Gonzalez-Candelas L."/>
            <person name="Gabaldon T."/>
        </authorList>
    </citation>
    <scope>NUCLEOTIDE SEQUENCE [LARGE SCALE GENOMIC DNA]</scope>
    <source>
        <strain evidence="3">Pd1 / CECT 20795</strain>
    </source>
</reference>
<evidence type="ECO:0000256" key="1">
    <source>
        <dbReference type="SAM" id="MobiDB-lite"/>
    </source>
</evidence>
<accession>K9FGS7</accession>
<dbReference type="HOGENOM" id="CLU_3320203_0_0_1"/>
<proteinExistence type="predicted"/>
<evidence type="ECO:0000313" key="3">
    <source>
        <dbReference type="Proteomes" id="UP000009886"/>
    </source>
</evidence>
<name>K9FGS7_PEND1</name>
<sequence>MFPTTSLASREERRSQYSINDPQIPISPVSSLLMRGSYE</sequence>
<comment type="caution">
    <text evidence="2">The sequence shown here is derived from an EMBL/GenBank/DDBJ whole genome shotgun (WGS) entry which is preliminary data.</text>
</comment>
<dbReference type="VEuPathDB" id="FungiDB:PDIP_74330"/>
<dbReference type="Proteomes" id="UP000009886">
    <property type="component" value="Unassembled WGS sequence"/>
</dbReference>
<organism evidence="2 3">
    <name type="scientific">Penicillium digitatum (strain Pd1 / CECT 20795)</name>
    <name type="common">Green mold</name>
    <dbReference type="NCBI Taxonomy" id="1170230"/>
    <lineage>
        <taxon>Eukaryota</taxon>
        <taxon>Fungi</taxon>
        <taxon>Dikarya</taxon>
        <taxon>Ascomycota</taxon>
        <taxon>Pezizomycotina</taxon>
        <taxon>Eurotiomycetes</taxon>
        <taxon>Eurotiomycetidae</taxon>
        <taxon>Eurotiales</taxon>
        <taxon>Aspergillaceae</taxon>
        <taxon>Penicillium</taxon>
    </lineage>
</organism>
<protein>
    <submittedName>
        <fullName evidence="2">Uncharacterized protein</fullName>
    </submittedName>
</protein>
<dbReference type="KEGG" id="pdp:PDIP_74330"/>
<gene>
    <name evidence="2" type="ORF">PDIP_74330</name>
</gene>
<feature type="region of interest" description="Disordered" evidence="1">
    <location>
        <begin position="1"/>
        <end position="22"/>
    </location>
</feature>